<sequence length="440" mass="45115">MGEPAKIVTVSYGAFSCRLEGFEDPVAIVRAIAGVFDEVTAAAPWFGLMAAQPLAQDRAPRPDGGHAAQRPDRGRPGRAVGPASRNDPAQPPCAPPDPDRQPDTASGALPAPVAPVPPRTPPQATGPLGGPGRDPEQGPERDPQDNRNSSPGVGPESGSDPGSAPNREVSRSDGPEHRPELRPGRHAERSTPLPPAPPEAAVDRLLRRTDDALAGDDARARHRLVGHLKAAVAATRAGEATGARPPGASAEMVASFRADLASAVAARPGVPRPDARATSTGTDDTPSGPGRGSLAATPSDAGAAMPEPTDAPPAPQRPQERAAAPGAASPDGSDRPGPPRTTAPLATQTPAEGFADFAARRGVHDLADVLEAAAAFATEVEGLATFTRQHVMQRAATAGFDAQAGREAGLRAFGRLLREERLMRAQRGMFALATGATARS</sequence>
<feature type="compositionally biased region" description="Basic and acidic residues" evidence="1">
    <location>
        <begin position="168"/>
        <end position="189"/>
    </location>
</feature>
<evidence type="ECO:0000256" key="1">
    <source>
        <dbReference type="SAM" id="MobiDB-lite"/>
    </source>
</evidence>
<reference evidence="2" key="1">
    <citation type="submission" date="2017-05" db="EMBL/GenBank/DDBJ databases">
        <authorList>
            <person name="Imhoff J.F."/>
            <person name="Rahn T."/>
            <person name="Kuenzel S."/>
            <person name="Neulinger S.C."/>
        </authorList>
    </citation>
    <scope>NUCLEOTIDE SEQUENCE</scope>
    <source>
        <strain evidence="2">LMG 28126</strain>
    </source>
</reference>
<keyword evidence="3" id="KW-1185">Reference proteome</keyword>
<gene>
    <name evidence="2" type="ORF">CCR87_10860</name>
</gene>
<feature type="compositionally biased region" description="Low complexity" evidence="1">
    <location>
        <begin position="321"/>
        <end position="331"/>
    </location>
</feature>
<feature type="compositionally biased region" description="Pro residues" evidence="1">
    <location>
        <begin position="112"/>
        <end position="121"/>
    </location>
</feature>
<dbReference type="PROSITE" id="PS51257">
    <property type="entry name" value="PROKAR_LIPOPROTEIN"/>
    <property type="match status" value="1"/>
</dbReference>
<dbReference type="AlphaFoldDB" id="A0A934TMD2"/>
<dbReference type="Proteomes" id="UP000706333">
    <property type="component" value="Unassembled WGS sequence"/>
</dbReference>
<feature type="compositionally biased region" description="Basic and acidic residues" evidence="1">
    <location>
        <begin position="58"/>
        <end position="75"/>
    </location>
</feature>
<evidence type="ECO:0000313" key="3">
    <source>
        <dbReference type="Proteomes" id="UP000706333"/>
    </source>
</evidence>
<dbReference type="RefSeq" id="WP_201157572.1">
    <property type="nucleotide sequence ID" value="NZ_NHSD01000275.1"/>
</dbReference>
<dbReference type="EMBL" id="NHSD01000275">
    <property type="protein sequence ID" value="MBK5927822.1"/>
    <property type="molecule type" value="Genomic_DNA"/>
</dbReference>
<reference evidence="2" key="2">
    <citation type="journal article" date="2020" name="Microorganisms">
        <title>Osmotic Adaptation and Compatible Solute Biosynthesis of Phototrophic Bacteria as Revealed from Genome Analyses.</title>
        <authorList>
            <person name="Imhoff J.F."/>
            <person name="Rahn T."/>
            <person name="Kunzel S."/>
            <person name="Keller A."/>
            <person name="Neulinger S.C."/>
        </authorList>
    </citation>
    <scope>NUCLEOTIDE SEQUENCE</scope>
    <source>
        <strain evidence="2">LMG 28126</strain>
    </source>
</reference>
<feature type="region of interest" description="Disordered" evidence="1">
    <location>
        <begin position="56"/>
        <end position="208"/>
    </location>
</feature>
<comment type="caution">
    <text evidence="2">The sequence shown here is derived from an EMBL/GenBank/DDBJ whole genome shotgun (WGS) entry which is preliminary data.</text>
</comment>
<feature type="region of interest" description="Disordered" evidence="1">
    <location>
        <begin position="264"/>
        <end position="349"/>
    </location>
</feature>
<feature type="compositionally biased region" description="Basic and acidic residues" evidence="1">
    <location>
        <begin position="133"/>
        <end position="145"/>
    </location>
</feature>
<protein>
    <submittedName>
        <fullName evidence="2">Uncharacterized protein</fullName>
    </submittedName>
</protein>
<organism evidence="2 3">
    <name type="scientific">Rhodobaculum claviforme</name>
    <dbReference type="NCBI Taxonomy" id="1549854"/>
    <lineage>
        <taxon>Bacteria</taxon>
        <taxon>Pseudomonadati</taxon>
        <taxon>Pseudomonadota</taxon>
        <taxon>Alphaproteobacteria</taxon>
        <taxon>Rhodobacterales</taxon>
        <taxon>Paracoccaceae</taxon>
        <taxon>Rhodobaculum</taxon>
    </lineage>
</organism>
<name>A0A934TMD2_9RHOB</name>
<evidence type="ECO:0000313" key="2">
    <source>
        <dbReference type="EMBL" id="MBK5927822.1"/>
    </source>
</evidence>
<proteinExistence type="predicted"/>
<accession>A0A934TMD2</accession>